<gene>
    <name evidence="1" type="ORF">GYA27_02555</name>
</gene>
<reference evidence="1 2" key="1">
    <citation type="journal article" date="2020" name="Biotechnol. Biofuels">
        <title>New insights from the biogas microbiome by comprehensive genome-resolved metagenomics of nearly 1600 species originating from multiple anaerobic digesters.</title>
        <authorList>
            <person name="Campanaro S."/>
            <person name="Treu L."/>
            <person name="Rodriguez-R L.M."/>
            <person name="Kovalovszki A."/>
            <person name="Ziels R.M."/>
            <person name="Maus I."/>
            <person name="Zhu X."/>
            <person name="Kougias P.G."/>
            <person name="Basile A."/>
            <person name="Luo G."/>
            <person name="Schluter A."/>
            <person name="Konstantinidis K.T."/>
            <person name="Angelidaki I."/>
        </authorList>
    </citation>
    <scope>NUCLEOTIDE SEQUENCE [LARGE SCALE GENOMIC DNA]</scope>
    <source>
        <strain evidence="1">AS27yjCOA_165</strain>
    </source>
</reference>
<comment type="caution">
    <text evidence="1">The sequence shown here is derived from an EMBL/GenBank/DDBJ whole genome shotgun (WGS) entry which is preliminary data.</text>
</comment>
<dbReference type="Proteomes" id="UP000526033">
    <property type="component" value="Unassembled WGS sequence"/>
</dbReference>
<sequence>MLVPVLRRVTEKYDVFIERAMPVQGSLYVKQGDTVEPFDHIGDCIYAQRSTYLPQKFSPKGFKKNGQFYYANMELGSHGKEKIMSQYDGYLFKNTQDRFEFGEAERKYPLLSGVWGVVDKVIEKSSVLIKAPVKDICLPVCSSKFFAGELIVFPNPSSILEKFYLDQFSAQSADGKIVYVGNHVNMVLLQQAVKSGWGGVLAGSTDRETYAYAKANNITLGVFTGFGEVATPEDIYQLLNLISNRYVFFYGEKNLLRIPTPPTQESDEVEKAKKYVPLKPMKKGANVIVLDRQFFGEVGVVDRVLEFSIFVKFPDSQKTVEVKIPNLLTLE</sequence>
<organism evidence="1 2">
    <name type="scientific">candidate division WWE3 bacterium</name>
    <dbReference type="NCBI Taxonomy" id="2053526"/>
    <lineage>
        <taxon>Bacteria</taxon>
        <taxon>Katanobacteria</taxon>
    </lineage>
</organism>
<dbReference type="AlphaFoldDB" id="A0A7X9HHY4"/>
<evidence type="ECO:0000313" key="1">
    <source>
        <dbReference type="EMBL" id="NMB70059.1"/>
    </source>
</evidence>
<name>A0A7X9HHY4_UNCKA</name>
<accession>A0A7X9HHY4</accession>
<evidence type="ECO:0000313" key="2">
    <source>
        <dbReference type="Proteomes" id="UP000526033"/>
    </source>
</evidence>
<protein>
    <submittedName>
        <fullName evidence="1">Uncharacterized protein</fullName>
    </submittedName>
</protein>
<proteinExistence type="predicted"/>
<dbReference type="EMBL" id="JAAZNL010000025">
    <property type="protein sequence ID" value="NMB70059.1"/>
    <property type="molecule type" value="Genomic_DNA"/>
</dbReference>